<keyword evidence="4" id="KW-0235">DNA replication</keyword>
<dbReference type="InterPro" id="IPR005790">
    <property type="entry name" value="DNA_polIII_delta"/>
</dbReference>
<reference evidence="9 11" key="1">
    <citation type="journal article" date="2017" name="Elife">
        <title>Extensive horizontal gene transfer in cheese-associated bacteria.</title>
        <authorList>
            <person name="Bonham K.S."/>
            <person name="Wolfe B.E."/>
            <person name="Dutton R.J."/>
        </authorList>
    </citation>
    <scope>NUCLEOTIDE SEQUENCE [LARGE SCALE GENOMIC DNA]</scope>
    <source>
        <strain evidence="9 11">JB182</strain>
    </source>
</reference>
<evidence type="ECO:0000313" key="9">
    <source>
        <dbReference type="EMBL" id="PMQ20898.1"/>
    </source>
</evidence>
<accession>A0A2N7S424</accession>
<name>A0A2N7S424_9MICC</name>
<comment type="catalytic activity">
    <reaction evidence="7">
        <text>DNA(n) + a 2'-deoxyribonucleoside 5'-triphosphate = DNA(n+1) + diphosphate</text>
        <dbReference type="Rhea" id="RHEA:22508"/>
        <dbReference type="Rhea" id="RHEA-COMP:17339"/>
        <dbReference type="Rhea" id="RHEA-COMP:17340"/>
        <dbReference type="ChEBI" id="CHEBI:33019"/>
        <dbReference type="ChEBI" id="CHEBI:61560"/>
        <dbReference type="ChEBI" id="CHEBI:173112"/>
        <dbReference type="EC" id="2.7.7.7"/>
    </reaction>
</comment>
<comment type="similarity">
    <text evidence="6">Belongs to the DNA polymerase HolA subunit family.</text>
</comment>
<dbReference type="GO" id="GO:0009360">
    <property type="term" value="C:DNA polymerase III complex"/>
    <property type="evidence" value="ECO:0007669"/>
    <property type="project" value="TreeGrafter"/>
</dbReference>
<reference evidence="10 12" key="2">
    <citation type="submission" date="2019-03" db="EMBL/GenBank/DDBJ databases">
        <title>Glutamicibacter sp. LJH19 genome.</title>
        <authorList>
            <person name="Sinai Borker S."/>
            <person name="Kumar R."/>
        </authorList>
    </citation>
    <scope>NUCLEOTIDE SEQUENCE [LARGE SCALE GENOMIC DNA]</scope>
    <source>
        <strain evidence="10 12">LJH19</strain>
    </source>
</reference>
<dbReference type="GO" id="GO:0006261">
    <property type="term" value="P:DNA-templated DNA replication"/>
    <property type="evidence" value="ECO:0007669"/>
    <property type="project" value="TreeGrafter"/>
</dbReference>
<dbReference type="Gene3D" id="1.20.272.10">
    <property type="match status" value="1"/>
</dbReference>
<dbReference type="NCBIfam" id="TIGR01128">
    <property type="entry name" value="holA"/>
    <property type="match status" value="1"/>
</dbReference>
<evidence type="ECO:0000256" key="7">
    <source>
        <dbReference type="ARBA" id="ARBA00049244"/>
    </source>
</evidence>
<dbReference type="EMBL" id="SPDS01000001">
    <property type="protein sequence ID" value="TFH57152.1"/>
    <property type="molecule type" value="Genomic_DNA"/>
</dbReference>
<keyword evidence="2 10" id="KW-0808">Transferase</keyword>
<feature type="domain" description="DNA polymerase III delta subunit-like C-terminal" evidence="8">
    <location>
        <begin position="207"/>
        <end position="321"/>
    </location>
</feature>
<evidence type="ECO:0000313" key="10">
    <source>
        <dbReference type="EMBL" id="TFH57152.1"/>
    </source>
</evidence>
<dbReference type="EMBL" id="PNQX01000001">
    <property type="protein sequence ID" value="PMQ20898.1"/>
    <property type="molecule type" value="Genomic_DNA"/>
</dbReference>
<evidence type="ECO:0000256" key="1">
    <source>
        <dbReference type="ARBA" id="ARBA00012417"/>
    </source>
</evidence>
<protein>
    <recommendedName>
        <fullName evidence="1">DNA-directed DNA polymerase</fullName>
        <ecNumber evidence="1">2.7.7.7</ecNumber>
    </recommendedName>
</protein>
<sequence>MARAQANPGISWRELSPQPLILLSGSEDYLASRAFELLRSQAAVREDIQHTRLDAAKYEPGELLLATSSSLFSSANLVEVHELAHMNEYFLKDALAYLKDQAPENVLIMHHSGGTRGKKLLDAIKAAGALIVNCQPVKKDAEKIDFVQAEFKSAKRRITNDAVKALVAAVGNSLAELGSSCSQLIQDTTGTIDQDMVDKYYGGRVEATAFKVADAAISGNAVLALRTLRHSLSTGTDPIPIVATLAMKVRQIAKVAGVNEPAASLASELGMAPWQVQQAQQQARGWKRGDLALCVEEIANTDRMVKGGSRSPGYALEHAIMFIAGKAPRR</sequence>
<dbReference type="InterPro" id="IPR048466">
    <property type="entry name" value="DNA_pol3_delta-like_C"/>
</dbReference>
<dbReference type="PANTHER" id="PTHR34388">
    <property type="entry name" value="DNA POLYMERASE III SUBUNIT DELTA"/>
    <property type="match status" value="1"/>
</dbReference>
<comment type="caution">
    <text evidence="9">The sequence shown here is derived from an EMBL/GenBank/DDBJ whole genome shotgun (WGS) entry which is preliminary data.</text>
</comment>
<keyword evidence="3 10" id="KW-0548">Nucleotidyltransferase</keyword>
<evidence type="ECO:0000259" key="8">
    <source>
        <dbReference type="Pfam" id="PF21694"/>
    </source>
</evidence>
<dbReference type="AlphaFoldDB" id="A0A2N7S424"/>
<dbReference type="SUPFAM" id="SSF48019">
    <property type="entry name" value="post-AAA+ oligomerization domain-like"/>
    <property type="match status" value="1"/>
</dbReference>
<keyword evidence="5" id="KW-0239">DNA-directed DNA polymerase</keyword>
<organism evidence="9 11">
    <name type="scientific">Glutamicibacter arilaitensis</name>
    <dbReference type="NCBI Taxonomy" id="256701"/>
    <lineage>
        <taxon>Bacteria</taxon>
        <taxon>Bacillati</taxon>
        <taxon>Actinomycetota</taxon>
        <taxon>Actinomycetes</taxon>
        <taxon>Micrococcales</taxon>
        <taxon>Micrococcaceae</taxon>
        <taxon>Glutamicibacter</taxon>
    </lineage>
</organism>
<dbReference type="GeneID" id="303185286"/>
<proteinExistence type="inferred from homology"/>
<dbReference type="OMA" id="QQMRGWT"/>
<dbReference type="Proteomes" id="UP000297638">
    <property type="component" value="Unassembled WGS sequence"/>
</dbReference>
<evidence type="ECO:0000256" key="2">
    <source>
        <dbReference type="ARBA" id="ARBA00022679"/>
    </source>
</evidence>
<evidence type="ECO:0000313" key="11">
    <source>
        <dbReference type="Proteomes" id="UP000235739"/>
    </source>
</evidence>
<gene>
    <name evidence="9" type="primary">holA</name>
    <name evidence="9" type="ORF">CIK84_04755</name>
    <name evidence="10" type="ORF">EXY26_09195</name>
</gene>
<evidence type="ECO:0000256" key="3">
    <source>
        <dbReference type="ARBA" id="ARBA00022695"/>
    </source>
</evidence>
<dbReference type="EC" id="2.7.7.7" evidence="1"/>
<evidence type="ECO:0000256" key="5">
    <source>
        <dbReference type="ARBA" id="ARBA00022932"/>
    </source>
</evidence>
<evidence type="ECO:0000313" key="12">
    <source>
        <dbReference type="Proteomes" id="UP000297638"/>
    </source>
</evidence>
<dbReference type="InterPro" id="IPR027417">
    <property type="entry name" value="P-loop_NTPase"/>
</dbReference>
<dbReference type="Gene3D" id="3.40.50.300">
    <property type="entry name" value="P-loop containing nucleotide triphosphate hydrolases"/>
    <property type="match status" value="1"/>
</dbReference>
<dbReference type="GO" id="GO:0003887">
    <property type="term" value="F:DNA-directed DNA polymerase activity"/>
    <property type="evidence" value="ECO:0007669"/>
    <property type="project" value="UniProtKB-KW"/>
</dbReference>
<dbReference type="Pfam" id="PF21694">
    <property type="entry name" value="DNA_pol3_delta_C"/>
    <property type="match status" value="1"/>
</dbReference>
<dbReference type="InterPro" id="IPR008921">
    <property type="entry name" value="DNA_pol3_clamp-load_cplx_C"/>
</dbReference>
<dbReference type="RefSeq" id="WP_013349039.1">
    <property type="nucleotide sequence ID" value="NZ_JBLXIX010000001.1"/>
</dbReference>
<dbReference type="PANTHER" id="PTHR34388:SF1">
    <property type="entry name" value="DNA POLYMERASE III SUBUNIT DELTA"/>
    <property type="match status" value="1"/>
</dbReference>
<dbReference type="GO" id="GO:0003677">
    <property type="term" value="F:DNA binding"/>
    <property type="evidence" value="ECO:0007669"/>
    <property type="project" value="InterPro"/>
</dbReference>
<evidence type="ECO:0000256" key="6">
    <source>
        <dbReference type="ARBA" id="ARBA00034754"/>
    </source>
</evidence>
<dbReference type="Proteomes" id="UP000235739">
    <property type="component" value="Unassembled WGS sequence"/>
</dbReference>
<evidence type="ECO:0000256" key="4">
    <source>
        <dbReference type="ARBA" id="ARBA00022705"/>
    </source>
</evidence>